<keyword evidence="1" id="KW-0732">Signal</keyword>
<proteinExistence type="predicted"/>
<dbReference type="PANTHER" id="PTHR22946">
    <property type="entry name" value="DIENELACTONE HYDROLASE DOMAIN-CONTAINING PROTEIN-RELATED"/>
    <property type="match status" value="1"/>
</dbReference>
<evidence type="ECO:0000313" key="3">
    <source>
        <dbReference type="Proteomes" id="UP000249633"/>
    </source>
</evidence>
<name>A0A2W5FNI7_9BURK</name>
<evidence type="ECO:0000256" key="1">
    <source>
        <dbReference type="SAM" id="SignalP"/>
    </source>
</evidence>
<dbReference type="InterPro" id="IPR029058">
    <property type="entry name" value="AB_hydrolase_fold"/>
</dbReference>
<gene>
    <name evidence="2" type="ORF">DI603_06175</name>
</gene>
<dbReference type="SUPFAM" id="SSF53474">
    <property type="entry name" value="alpha/beta-Hydrolases"/>
    <property type="match status" value="1"/>
</dbReference>
<accession>A0A2W5FNI7</accession>
<dbReference type="Proteomes" id="UP000249633">
    <property type="component" value="Unassembled WGS sequence"/>
</dbReference>
<comment type="caution">
    <text evidence="2">The sequence shown here is derived from an EMBL/GenBank/DDBJ whole genome shotgun (WGS) entry which is preliminary data.</text>
</comment>
<dbReference type="EMBL" id="QFOD01000004">
    <property type="protein sequence ID" value="PZP34536.1"/>
    <property type="molecule type" value="Genomic_DNA"/>
</dbReference>
<dbReference type="GO" id="GO:0016787">
    <property type="term" value="F:hydrolase activity"/>
    <property type="evidence" value="ECO:0007669"/>
    <property type="project" value="UniProtKB-KW"/>
</dbReference>
<sequence length="373" mass="39828">MPTRRGWLGGALGALALPASADPLTTAPPAPLDRVLQRPLPAPRLAWRPDTGWHAQALSRARALVLGSTPAPEALPEVAWGAREARDGYSAQALSLTGTLGDPQPGLLLRPDTPGSHPAVLLLHDHGARFDIGHEKLIRPRADAPAGVQASAQAWVQRFYGGQFVGDALARAGFVVLALDALGWGGRSRPGLVRDDQQALANHLMQQGTHWAGVIAADDLQAHRWLATQPGVRPERVAVLGFSMGAQRAWQLAALRPAVWACVAAHWMCTREGLLRPGQHTLQGQSAFSMLHPGLAAELDHPDLTALIAPRPLLLMGSPEDRLFPWDAVQAAWQQLGRAWPSGAPLRLQSVGGGHRFDGPQQQLALAWLQGLG</sequence>
<dbReference type="InterPro" id="IPR050261">
    <property type="entry name" value="FrsA_esterase"/>
</dbReference>
<dbReference type="Pfam" id="PF12715">
    <property type="entry name" value="Abhydrolase_7"/>
    <property type="match status" value="1"/>
</dbReference>
<feature type="chain" id="PRO_5016054876" evidence="1">
    <location>
        <begin position="22"/>
        <end position="373"/>
    </location>
</feature>
<reference evidence="2 3" key="1">
    <citation type="submission" date="2017-08" db="EMBL/GenBank/DDBJ databases">
        <title>Infants hospitalized years apart are colonized by the same room-sourced microbial strains.</title>
        <authorList>
            <person name="Brooks B."/>
            <person name="Olm M.R."/>
            <person name="Firek B.A."/>
            <person name="Baker R."/>
            <person name="Thomas B.C."/>
            <person name="Morowitz M.J."/>
            <person name="Banfield J.F."/>
        </authorList>
    </citation>
    <scope>NUCLEOTIDE SEQUENCE [LARGE SCALE GENOMIC DNA]</scope>
    <source>
        <strain evidence="2">S2_012_000_R2_81</strain>
    </source>
</reference>
<dbReference type="AlphaFoldDB" id="A0A2W5FNI7"/>
<dbReference type="Gene3D" id="3.40.50.1820">
    <property type="entry name" value="alpha/beta hydrolase"/>
    <property type="match status" value="1"/>
</dbReference>
<dbReference type="InterPro" id="IPR025890">
    <property type="entry name" value="Abhydrolase_bac"/>
</dbReference>
<protein>
    <submittedName>
        <fullName evidence="2">Hydrolase</fullName>
    </submittedName>
</protein>
<organism evidence="2 3">
    <name type="scientific">Roseateles depolymerans</name>
    <dbReference type="NCBI Taxonomy" id="76731"/>
    <lineage>
        <taxon>Bacteria</taxon>
        <taxon>Pseudomonadati</taxon>
        <taxon>Pseudomonadota</taxon>
        <taxon>Betaproteobacteria</taxon>
        <taxon>Burkholderiales</taxon>
        <taxon>Sphaerotilaceae</taxon>
        <taxon>Roseateles</taxon>
    </lineage>
</organism>
<evidence type="ECO:0000313" key="2">
    <source>
        <dbReference type="EMBL" id="PZP34536.1"/>
    </source>
</evidence>
<keyword evidence="2" id="KW-0378">Hydrolase</keyword>
<dbReference type="PANTHER" id="PTHR22946:SF8">
    <property type="entry name" value="ACETYL XYLAN ESTERASE DOMAIN-CONTAINING PROTEIN"/>
    <property type="match status" value="1"/>
</dbReference>
<feature type="signal peptide" evidence="1">
    <location>
        <begin position="1"/>
        <end position="21"/>
    </location>
</feature>